<dbReference type="EMBL" id="AYTF01000002">
    <property type="protein sequence ID" value="ESV62309.1"/>
    <property type="molecule type" value="Genomic_DNA"/>
</dbReference>
<dbReference type="AlphaFoldDB" id="A0A829M269"/>
<name>A0A829M269_9MYCO</name>
<gene>
    <name evidence="1" type="ORF">L833_4714</name>
</gene>
<proteinExistence type="predicted"/>
<protein>
    <submittedName>
        <fullName evidence="1">Uncharacterized protein</fullName>
    </submittedName>
</protein>
<evidence type="ECO:0000313" key="2">
    <source>
        <dbReference type="Proteomes" id="UP000018502"/>
    </source>
</evidence>
<reference evidence="1 2" key="1">
    <citation type="journal article" date="2014" name="Emerg. Infect. Dis.">
        <title>High-level Relatedness among Mycobacterium abscessus subsp. massiliense Strains from Widely Separated Outbreaks.</title>
        <authorList>
            <person name="Tettelin H."/>
            <person name="Davidson R.M."/>
            <person name="Agrawal S."/>
            <person name="Aitken M.L."/>
            <person name="Shallom S."/>
            <person name="Hasan N.A."/>
            <person name="Strong M."/>
            <person name="Nogueira de Moura V.C."/>
            <person name="De Groote M.A."/>
            <person name="Duarte R.S."/>
            <person name="Hine E."/>
            <person name="Parankush S."/>
            <person name="Su Q."/>
            <person name="Daugherty S.C."/>
            <person name="Fraser C.M."/>
            <person name="Brown-Elliott B.A."/>
            <person name="Wallace R.J.Jr."/>
            <person name="Holland S.M."/>
            <person name="Sampaio E.P."/>
            <person name="Olivier K.N."/>
            <person name="Jackson M."/>
            <person name="Zelazny A.M."/>
        </authorList>
    </citation>
    <scope>NUCLEOTIDE SEQUENCE [LARGE SCALE GENOMIC DNA]</scope>
    <source>
        <strain evidence="1 2">MAB_091912_2446</strain>
    </source>
</reference>
<dbReference type="Proteomes" id="UP000018502">
    <property type="component" value="Unassembled WGS sequence"/>
</dbReference>
<sequence>MTNMGGLADAVKRCGRLVYHGTDGKAWILTYGGECQLGLTQTGFYHA</sequence>
<organism evidence="1 2">
    <name type="scientific">Mycobacteroides abscessus MAB_091912_2446</name>
    <dbReference type="NCBI Taxonomy" id="1335414"/>
    <lineage>
        <taxon>Bacteria</taxon>
        <taxon>Bacillati</taxon>
        <taxon>Actinomycetota</taxon>
        <taxon>Actinomycetes</taxon>
        <taxon>Mycobacteriales</taxon>
        <taxon>Mycobacteriaceae</taxon>
        <taxon>Mycobacteroides</taxon>
        <taxon>Mycobacteroides abscessus</taxon>
    </lineage>
</organism>
<accession>A0A829M269</accession>
<evidence type="ECO:0000313" key="1">
    <source>
        <dbReference type="EMBL" id="ESV62309.1"/>
    </source>
</evidence>
<comment type="caution">
    <text evidence="1">The sequence shown here is derived from an EMBL/GenBank/DDBJ whole genome shotgun (WGS) entry which is preliminary data.</text>
</comment>